<keyword evidence="1" id="KW-0812">Transmembrane</keyword>
<organism evidence="2 3">
    <name type="scientific">Clostridioides difficile NAP08</name>
    <dbReference type="NCBI Taxonomy" id="525259"/>
    <lineage>
        <taxon>Bacteria</taxon>
        <taxon>Bacillati</taxon>
        <taxon>Bacillota</taxon>
        <taxon>Clostridia</taxon>
        <taxon>Peptostreptococcales</taxon>
        <taxon>Peptostreptococcaceae</taxon>
        <taxon>Clostridioides</taxon>
    </lineage>
</organism>
<keyword evidence="1" id="KW-0472">Membrane</keyword>
<evidence type="ECO:0000256" key="1">
    <source>
        <dbReference type="SAM" id="Phobius"/>
    </source>
</evidence>
<name>D5Q0L5_CLODI</name>
<accession>D5Q0L5</accession>
<dbReference type="AlphaFoldDB" id="D5Q0L5"/>
<protein>
    <submittedName>
        <fullName evidence="2">Uncharacterized protein</fullName>
    </submittedName>
</protein>
<comment type="caution">
    <text evidence="2">The sequence shown here is derived from an EMBL/GenBank/DDBJ whole genome shotgun (WGS) entry which is preliminary data.</text>
</comment>
<dbReference type="Proteomes" id="UP000003227">
    <property type="component" value="Unassembled WGS sequence"/>
</dbReference>
<gene>
    <name evidence="2" type="ORF">HMPREF0220_0447</name>
</gene>
<proteinExistence type="predicted"/>
<evidence type="ECO:0000313" key="3">
    <source>
        <dbReference type="Proteomes" id="UP000003227"/>
    </source>
</evidence>
<dbReference type="HOGENOM" id="CLU_3101985_0_0_9"/>
<reference evidence="2 3" key="1">
    <citation type="submission" date="2010-05" db="EMBL/GenBank/DDBJ databases">
        <authorList>
            <person name="Qin X."/>
            <person name="Bachman B."/>
            <person name="Battles P."/>
            <person name="Bell A."/>
            <person name="Bess C."/>
            <person name="Bickham C."/>
            <person name="Chaboub L."/>
            <person name="Chen D."/>
            <person name="Coyle M."/>
            <person name="Deiros D.R."/>
            <person name="Dinh H."/>
            <person name="Forbes L."/>
            <person name="Fowler G."/>
            <person name="Francisco L."/>
            <person name="Fu Q."/>
            <person name="Gubbala S."/>
            <person name="Hale W."/>
            <person name="Han Y."/>
            <person name="Hemphill L."/>
            <person name="Highlander S.K."/>
            <person name="Hirani K."/>
            <person name="Hogues M."/>
            <person name="Jackson L."/>
            <person name="Jakkamsetti A."/>
            <person name="Javaid M."/>
            <person name="Jiang H."/>
            <person name="Korchina V."/>
            <person name="Kovar C."/>
            <person name="Lara F."/>
            <person name="Lee S."/>
            <person name="Mata R."/>
            <person name="Mathew T."/>
            <person name="Moen C."/>
            <person name="Morales K."/>
            <person name="Munidasa M."/>
            <person name="Nazareth L."/>
            <person name="Ngo R."/>
            <person name="Nguyen L."/>
            <person name="Okwuonu G."/>
            <person name="Ongeri F."/>
            <person name="Patil S."/>
            <person name="Petrosino J."/>
            <person name="Pham C."/>
            <person name="Pham P."/>
            <person name="Pu L.-L."/>
            <person name="Puazo M."/>
            <person name="Raj R."/>
            <person name="Reid J."/>
            <person name="Rouhana J."/>
            <person name="Saada N."/>
            <person name="Shang Y."/>
            <person name="Simmons D."/>
            <person name="Thornton R."/>
            <person name="Warren J."/>
            <person name="Weissenberger G."/>
            <person name="Zhang J."/>
            <person name="Zhang L."/>
            <person name="Zhou C."/>
            <person name="Zhu D."/>
            <person name="Muzny D."/>
            <person name="Worley K."/>
            <person name="Gibbs R."/>
        </authorList>
    </citation>
    <scope>NUCLEOTIDE SEQUENCE [LARGE SCALE GENOMIC DNA]</scope>
    <source>
        <strain evidence="2 3">NAP08</strain>
    </source>
</reference>
<sequence length="51" mass="5581">MVGNPIDNNAFGIGADPNNSILLLLSFIFNTSLLLTLSLNYNTINYSEYGK</sequence>
<keyword evidence="1" id="KW-1133">Transmembrane helix</keyword>
<feature type="transmembrane region" description="Helical" evidence="1">
    <location>
        <begin position="20"/>
        <end position="41"/>
    </location>
</feature>
<evidence type="ECO:0000313" key="2">
    <source>
        <dbReference type="EMBL" id="EFH08581.1"/>
    </source>
</evidence>
<dbReference type="EMBL" id="ADNX01000011">
    <property type="protein sequence ID" value="EFH08581.1"/>
    <property type="molecule type" value="Genomic_DNA"/>
</dbReference>